<protein>
    <submittedName>
        <fullName evidence="2">Uncharacterized protein</fullName>
    </submittedName>
</protein>
<keyword evidence="1" id="KW-1133">Transmembrane helix</keyword>
<reference evidence="2 3" key="2">
    <citation type="submission" date="2018-03" db="EMBL/GenBank/DDBJ databases">
        <authorList>
            <person name="Keele B.F."/>
        </authorList>
    </citation>
    <scope>NUCLEOTIDE SEQUENCE [LARGE SCALE GENOMIC DNA]</scope>
    <source>
        <strain evidence="2 3">D13</strain>
    </source>
</reference>
<organism evidence="2 3">
    <name type="scientific">Ahniella affigens</name>
    <dbReference type="NCBI Taxonomy" id="2021234"/>
    <lineage>
        <taxon>Bacteria</taxon>
        <taxon>Pseudomonadati</taxon>
        <taxon>Pseudomonadota</taxon>
        <taxon>Gammaproteobacteria</taxon>
        <taxon>Lysobacterales</taxon>
        <taxon>Rhodanobacteraceae</taxon>
        <taxon>Ahniella</taxon>
    </lineage>
</organism>
<feature type="transmembrane region" description="Helical" evidence="1">
    <location>
        <begin position="72"/>
        <end position="92"/>
    </location>
</feature>
<keyword evidence="1" id="KW-0812">Transmembrane</keyword>
<sequence length="102" mass="11030">MDRWNISIFLIAAGTSYASGLALAPTFFQNRWRCPRWWGFQGPPASQLSGIGMGMFLVALGVLNLIASSNELPMWVGVAAVVAALAVMGLGLRYPPLYRGKD</sequence>
<dbReference type="KEGG" id="xba:C7S18_15705"/>
<evidence type="ECO:0000256" key="1">
    <source>
        <dbReference type="SAM" id="Phobius"/>
    </source>
</evidence>
<name>A0A2P1PUP3_9GAMM</name>
<feature type="transmembrane region" description="Helical" evidence="1">
    <location>
        <begin position="6"/>
        <end position="28"/>
    </location>
</feature>
<dbReference type="AlphaFoldDB" id="A0A2P1PUP3"/>
<feature type="transmembrane region" description="Helical" evidence="1">
    <location>
        <begin position="48"/>
        <end position="66"/>
    </location>
</feature>
<dbReference type="EMBL" id="CP027860">
    <property type="protein sequence ID" value="AVP98542.1"/>
    <property type="molecule type" value="Genomic_DNA"/>
</dbReference>
<reference evidence="2 3" key="1">
    <citation type="submission" date="2018-03" db="EMBL/GenBank/DDBJ databases">
        <title>Ahniella affigens gen. nov., sp. nov., a gammaproteobacterium isolated from sandy soil near a stream.</title>
        <authorList>
            <person name="Ko Y."/>
            <person name="Kim J.-H."/>
        </authorList>
    </citation>
    <scope>NUCLEOTIDE SEQUENCE [LARGE SCALE GENOMIC DNA]</scope>
    <source>
        <strain evidence="2 3">D13</strain>
    </source>
</reference>
<accession>A0A2P1PUP3</accession>
<gene>
    <name evidence="2" type="ORF">C7S18_15705</name>
</gene>
<keyword evidence="1" id="KW-0472">Membrane</keyword>
<dbReference type="Proteomes" id="UP000241074">
    <property type="component" value="Chromosome"/>
</dbReference>
<evidence type="ECO:0000313" key="2">
    <source>
        <dbReference type="EMBL" id="AVP98542.1"/>
    </source>
</evidence>
<evidence type="ECO:0000313" key="3">
    <source>
        <dbReference type="Proteomes" id="UP000241074"/>
    </source>
</evidence>
<dbReference type="OrthoDB" id="9791248at2"/>
<keyword evidence="3" id="KW-1185">Reference proteome</keyword>
<proteinExistence type="predicted"/>
<dbReference type="RefSeq" id="WP_106892463.1">
    <property type="nucleotide sequence ID" value="NZ_CP027860.1"/>
</dbReference>